<dbReference type="InterPro" id="IPR013783">
    <property type="entry name" value="Ig-like_fold"/>
</dbReference>
<dbReference type="Proteomes" id="UP000264800">
    <property type="component" value="Unplaced"/>
</dbReference>
<evidence type="ECO:0000256" key="1">
    <source>
        <dbReference type="ARBA" id="ARBA00004236"/>
    </source>
</evidence>
<dbReference type="Ensembl" id="ENSKMAT00000025529.1">
    <property type="protein sequence ID" value="ENSKMAP00000025209.1"/>
    <property type="gene ID" value="ENSKMAG00000018688.1"/>
</dbReference>
<dbReference type="InterPro" id="IPR036179">
    <property type="entry name" value="Ig-like_dom_sf"/>
</dbReference>
<keyword evidence="11" id="KW-1185">Reference proteome</keyword>
<evidence type="ECO:0000256" key="6">
    <source>
        <dbReference type="ARBA" id="ARBA00023157"/>
    </source>
</evidence>
<evidence type="ECO:0000256" key="8">
    <source>
        <dbReference type="SAM" id="SignalP"/>
    </source>
</evidence>
<dbReference type="PROSITE" id="PS50835">
    <property type="entry name" value="IG_LIKE"/>
    <property type="match status" value="1"/>
</dbReference>
<keyword evidence="6" id="KW-1015">Disulfide bond</keyword>
<keyword evidence="3 8" id="KW-0732">Signal</keyword>
<evidence type="ECO:0000256" key="5">
    <source>
        <dbReference type="ARBA" id="ARBA00023136"/>
    </source>
</evidence>
<dbReference type="InterPro" id="IPR013106">
    <property type="entry name" value="Ig_V-set"/>
</dbReference>
<dbReference type="InterPro" id="IPR007110">
    <property type="entry name" value="Ig-like_dom"/>
</dbReference>
<evidence type="ECO:0000256" key="4">
    <source>
        <dbReference type="ARBA" id="ARBA00022859"/>
    </source>
</evidence>
<feature type="chain" id="PRO_5018536916" description="Ig-like domain-containing protein" evidence="8">
    <location>
        <begin position="27"/>
        <end position="307"/>
    </location>
</feature>
<dbReference type="InterPro" id="IPR052051">
    <property type="entry name" value="TCR_complex_component"/>
</dbReference>
<protein>
    <recommendedName>
        <fullName evidence="9">Ig-like domain-containing protein</fullName>
    </recommendedName>
</protein>
<dbReference type="SUPFAM" id="SSF48726">
    <property type="entry name" value="Immunoglobulin"/>
    <property type="match status" value="2"/>
</dbReference>
<evidence type="ECO:0000256" key="2">
    <source>
        <dbReference type="ARBA" id="ARBA00022475"/>
    </source>
</evidence>
<dbReference type="GO" id="GO:0009617">
    <property type="term" value="P:response to bacterium"/>
    <property type="evidence" value="ECO:0007669"/>
    <property type="project" value="TreeGrafter"/>
</dbReference>
<dbReference type="CDD" id="cd00099">
    <property type="entry name" value="IgV"/>
    <property type="match status" value="1"/>
</dbReference>
<dbReference type="PANTHER" id="PTHR19433">
    <property type="entry name" value="T-CELL RECEPTOR ALPHA CHAIN V REGION-RELATED"/>
    <property type="match status" value="1"/>
</dbReference>
<dbReference type="SMART" id="SM00409">
    <property type="entry name" value="IG"/>
    <property type="match status" value="2"/>
</dbReference>
<dbReference type="PANTHER" id="PTHR19433:SF133">
    <property type="entry name" value="IMMUNE-TYPE RECEPTOR 5 PRECURSOR-RELATED"/>
    <property type="match status" value="1"/>
</dbReference>
<dbReference type="Pfam" id="PF07686">
    <property type="entry name" value="V-set"/>
    <property type="match status" value="2"/>
</dbReference>
<evidence type="ECO:0000256" key="3">
    <source>
        <dbReference type="ARBA" id="ARBA00022729"/>
    </source>
</evidence>
<evidence type="ECO:0000313" key="11">
    <source>
        <dbReference type="Proteomes" id="UP000264800"/>
    </source>
</evidence>
<comment type="subcellular location">
    <subcellularLocation>
        <location evidence="1">Cell membrane</location>
    </subcellularLocation>
</comment>
<evidence type="ECO:0000313" key="10">
    <source>
        <dbReference type="Ensembl" id="ENSKMAP00000025209.1"/>
    </source>
</evidence>
<feature type="signal peptide" evidence="8">
    <location>
        <begin position="1"/>
        <end position="26"/>
    </location>
</feature>
<evidence type="ECO:0000259" key="9">
    <source>
        <dbReference type="PROSITE" id="PS50835"/>
    </source>
</evidence>
<dbReference type="AlphaFoldDB" id="A0A3Q3BJY7"/>
<reference evidence="10" key="1">
    <citation type="submission" date="2025-08" db="UniProtKB">
        <authorList>
            <consortium name="Ensembl"/>
        </authorList>
    </citation>
    <scope>IDENTIFICATION</scope>
</reference>
<organism evidence="10 11">
    <name type="scientific">Kryptolebias marmoratus</name>
    <name type="common">Mangrove killifish</name>
    <name type="synonym">Rivulus marmoratus</name>
    <dbReference type="NCBI Taxonomy" id="37003"/>
    <lineage>
        <taxon>Eukaryota</taxon>
        <taxon>Metazoa</taxon>
        <taxon>Chordata</taxon>
        <taxon>Craniata</taxon>
        <taxon>Vertebrata</taxon>
        <taxon>Euteleostomi</taxon>
        <taxon>Actinopterygii</taxon>
        <taxon>Neopterygii</taxon>
        <taxon>Teleostei</taxon>
        <taxon>Neoteleostei</taxon>
        <taxon>Acanthomorphata</taxon>
        <taxon>Ovalentaria</taxon>
        <taxon>Atherinomorphae</taxon>
        <taxon>Cyprinodontiformes</taxon>
        <taxon>Rivulidae</taxon>
        <taxon>Kryptolebias</taxon>
    </lineage>
</organism>
<dbReference type="GO" id="GO:0005886">
    <property type="term" value="C:plasma membrane"/>
    <property type="evidence" value="ECO:0007669"/>
    <property type="project" value="UniProtKB-SubCell"/>
</dbReference>
<sequence length="307" mass="34899">FLFQGCLCHILTYALVPVITVQLGEPVTLTCALPDEDKSSSSLYWYKQSAGKSLKLILTLMENNEPVARFKMNRSLRIFNFTHLMLLKTMGAGDLSRLNPSFCLLTDWLRNSDGTSNYTVVEQRTSSDPDRPGGSVSLQCSVLSDSEDRTCSGGLRVFWFRSRSDKSYPDIIYADGNRHDEREKKPDSQKRCVFSKNIISSDAGTYYCAVATCGQIIFGKGIKIEAGMIFFTFGKYAVMDLLYCCLHNNEIQQQSNERFSRETEDLRCCQSFWIELSKLFDVSLHCAIEPMHVFINSSIYFVTCLFF</sequence>
<dbReference type="InterPro" id="IPR003599">
    <property type="entry name" value="Ig_sub"/>
</dbReference>
<keyword evidence="2" id="KW-1003">Cell membrane</keyword>
<reference evidence="10" key="2">
    <citation type="submission" date="2025-09" db="UniProtKB">
        <authorList>
            <consortium name="Ensembl"/>
        </authorList>
    </citation>
    <scope>IDENTIFICATION</scope>
</reference>
<dbReference type="STRING" id="37003.ENSKMAP00000025209"/>
<dbReference type="GO" id="GO:0002376">
    <property type="term" value="P:immune system process"/>
    <property type="evidence" value="ECO:0007669"/>
    <property type="project" value="UniProtKB-KW"/>
</dbReference>
<accession>A0A3Q3BJY7</accession>
<keyword evidence="5" id="KW-0472">Membrane</keyword>
<proteinExistence type="predicted"/>
<name>A0A3Q3BJY7_KRYMA</name>
<keyword evidence="7" id="KW-0325">Glycoprotein</keyword>
<dbReference type="GeneTree" id="ENSGT01030000234530"/>
<dbReference type="Gene3D" id="2.60.40.10">
    <property type="entry name" value="Immunoglobulins"/>
    <property type="match status" value="2"/>
</dbReference>
<evidence type="ECO:0000256" key="7">
    <source>
        <dbReference type="ARBA" id="ARBA00023180"/>
    </source>
</evidence>
<feature type="domain" description="Ig-like" evidence="9">
    <location>
        <begin position="100"/>
        <end position="210"/>
    </location>
</feature>
<keyword evidence="4" id="KW-0391">Immunity</keyword>
<dbReference type="OMA" id="KRVERTN"/>